<dbReference type="GO" id="GO:0030154">
    <property type="term" value="P:cell differentiation"/>
    <property type="evidence" value="ECO:0007669"/>
    <property type="project" value="TreeGrafter"/>
</dbReference>
<dbReference type="Ensembl" id="ENSCVAT00000011360.1">
    <property type="protein sequence ID" value="ENSCVAP00000002653.1"/>
    <property type="gene ID" value="ENSCVAG00000003769.1"/>
</dbReference>
<feature type="compositionally biased region" description="Basic and acidic residues" evidence="1">
    <location>
        <begin position="41"/>
        <end position="57"/>
    </location>
</feature>
<protein>
    <submittedName>
        <fullName evidence="2">Uncharacterized protein</fullName>
    </submittedName>
</protein>
<evidence type="ECO:0000256" key="1">
    <source>
        <dbReference type="SAM" id="MobiDB-lite"/>
    </source>
</evidence>
<feature type="region of interest" description="Disordered" evidence="1">
    <location>
        <begin position="1"/>
        <end position="157"/>
    </location>
</feature>
<dbReference type="PANTHER" id="PTHR14038:SF6">
    <property type="entry name" value="PROTEIN PRRC2C"/>
    <property type="match status" value="1"/>
</dbReference>
<dbReference type="STRING" id="28743.ENSCVAP00000002653"/>
<keyword evidence="3" id="KW-1185">Reference proteome</keyword>
<proteinExistence type="predicted"/>
<name>A0A3Q2CCM8_CYPVA</name>
<dbReference type="Proteomes" id="UP000265020">
    <property type="component" value="Unassembled WGS sequence"/>
</dbReference>
<feature type="compositionally biased region" description="Low complexity" evidence="1">
    <location>
        <begin position="74"/>
        <end position="93"/>
    </location>
</feature>
<dbReference type="PANTHER" id="PTHR14038">
    <property type="entry name" value="BAT2 HLA-B-ASSOCIATED TRANSCRIPT 2"/>
    <property type="match status" value="1"/>
</dbReference>
<dbReference type="AlphaFoldDB" id="A0A3Q2CCM8"/>
<accession>A0A3Q2CCM8</accession>
<reference evidence="2" key="1">
    <citation type="submission" date="2025-08" db="UniProtKB">
        <authorList>
            <consortium name="Ensembl"/>
        </authorList>
    </citation>
    <scope>IDENTIFICATION</scope>
</reference>
<sequence>MRYDNPPADRRPPKLEGKKFGEGGPQSSRERPRRTRPARPPRQDKPPRFRRLKEREAAVLGTGYSATSPPVPLPSVAASAAPSSAPASVSQSPTMSRAPGTPLTVPAEVAAAAPAHDQTWAASPPTCPTRTPQIKQMRSGRPPQRAATSMKGENERRGKEHWKLLMRQPLLLPQHPHPLRAL</sequence>
<dbReference type="InterPro" id="IPR033184">
    <property type="entry name" value="PRRC2"/>
</dbReference>
<feature type="compositionally biased region" description="Basic and acidic residues" evidence="1">
    <location>
        <begin position="1"/>
        <end position="21"/>
    </location>
</feature>
<feature type="compositionally biased region" description="Low complexity" evidence="1">
    <location>
        <begin position="105"/>
        <end position="115"/>
    </location>
</feature>
<evidence type="ECO:0000313" key="2">
    <source>
        <dbReference type="Ensembl" id="ENSCVAP00000002653.1"/>
    </source>
</evidence>
<evidence type="ECO:0000313" key="3">
    <source>
        <dbReference type="Proteomes" id="UP000265020"/>
    </source>
</evidence>
<organism evidence="2 3">
    <name type="scientific">Cyprinodon variegatus</name>
    <name type="common">Sheepshead minnow</name>
    <dbReference type="NCBI Taxonomy" id="28743"/>
    <lineage>
        <taxon>Eukaryota</taxon>
        <taxon>Metazoa</taxon>
        <taxon>Chordata</taxon>
        <taxon>Craniata</taxon>
        <taxon>Vertebrata</taxon>
        <taxon>Euteleostomi</taxon>
        <taxon>Actinopterygii</taxon>
        <taxon>Neopterygii</taxon>
        <taxon>Teleostei</taxon>
        <taxon>Neoteleostei</taxon>
        <taxon>Acanthomorphata</taxon>
        <taxon>Ovalentaria</taxon>
        <taxon>Atherinomorphae</taxon>
        <taxon>Cyprinodontiformes</taxon>
        <taxon>Cyprinodontidae</taxon>
        <taxon>Cyprinodon</taxon>
    </lineage>
</organism>
<reference evidence="2" key="2">
    <citation type="submission" date="2025-09" db="UniProtKB">
        <authorList>
            <consortium name="Ensembl"/>
        </authorList>
    </citation>
    <scope>IDENTIFICATION</scope>
</reference>